<feature type="region of interest" description="Disordered" evidence="8">
    <location>
        <begin position="1"/>
        <end position="21"/>
    </location>
</feature>
<dbReference type="Proteomes" id="UP000033163">
    <property type="component" value="Chromosome I"/>
</dbReference>
<dbReference type="Pfam" id="PF00155">
    <property type="entry name" value="Aminotran_1_2"/>
    <property type="match status" value="1"/>
</dbReference>
<dbReference type="PATRIC" id="fig|1073571.4.peg.6789"/>
<dbReference type="InterPro" id="IPR015424">
    <property type="entry name" value="PyrdxlP-dep_Trfase"/>
</dbReference>
<organism evidence="10 11">
    <name type="scientific">Paenibacillus riograndensis SBR5</name>
    <dbReference type="NCBI Taxonomy" id="1073571"/>
    <lineage>
        <taxon>Bacteria</taxon>
        <taxon>Bacillati</taxon>
        <taxon>Bacillota</taxon>
        <taxon>Bacilli</taxon>
        <taxon>Bacillales</taxon>
        <taxon>Paenibacillaceae</taxon>
        <taxon>Paenibacillus</taxon>
        <taxon>Paenibacillus sonchi group</taxon>
    </lineage>
</organism>
<dbReference type="InterPro" id="IPR036390">
    <property type="entry name" value="WH_DNA-bd_sf"/>
</dbReference>
<dbReference type="CDD" id="cd00609">
    <property type="entry name" value="AAT_like"/>
    <property type="match status" value="1"/>
</dbReference>
<accession>A0A0E4CZM5</accession>
<dbReference type="GO" id="GO:0008483">
    <property type="term" value="F:transaminase activity"/>
    <property type="evidence" value="ECO:0007669"/>
    <property type="project" value="UniProtKB-KW"/>
</dbReference>
<evidence type="ECO:0000259" key="9">
    <source>
        <dbReference type="PROSITE" id="PS50949"/>
    </source>
</evidence>
<evidence type="ECO:0000313" key="10">
    <source>
        <dbReference type="EMBL" id="CQR58701.1"/>
    </source>
</evidence>
<evidence type="ECO:0000313" key="11">
    <source>
        <dbReference type="Proteomes" id="UP000033163"/>
    </source>
</evidence>
<dbReference type="Pfam" id="PF00392">
    <property type="entry name" value="GntR"/>
    <property type="match status" value="1"/>
</dbReference>
<dbReference type="InterPro" id="IPR051446">
    <property type="entry name" value="HTH_trans_reg/aminotransferase"/>
</dbReference>
<dbReference type="Gene3D" id="1.10.10.10">
    <property type="entry name" value="Winged helix-like DNA-binding domain superfamily/Winged helix DNA-binding domain"/>
    <property type="match status" value="1"/>
</dbReference>
<keyword evidence="7" id="KW-0804">Transcription</keyword>
<evidence type="ECO:0000256" key="3">
    <source>
        <dbReference type="ARBA" id="ARBA00022576"/>
    </source>
</evidence>
<dbReference type="Gene3D" id="3.90.1150.10">
    <property type="entry name" value="Aspartate Aminotransferase, domain 1"/>
    <property type="match status" value="1"/>
</dbReference>
<gene>
    <name evidence="10" type="ORF">PRIO_6354</name>
</gene>
<dbReference type="EMBL" id="LN831776">
    <property type="protein sequence ID" value="CQR58701.1"/>
    <property type="molecule type" value="Genomic_DNA"/>
</dbReference>
<dbReference type="GO" id="GO:0003677">
    <property type="term" value="F:DNA binding"/>
    <property type="evidence" value="ECO:0007669"/>
    <property type="project" value="UniProtKB-KW"/>
</dbReference>
<keyword evidence="4" id="KW-0663">Pyridoxal phosphate</keyword>
<dbReference type="PRINTS" id="PR00035">
    <property type="entry name" value="HTHGNTR"/>
</dbReference>
<dbReference type="InterPro" id="IPR004839">
    <property type="entry name" value="Aminotransferase_I/II_large"/>
</dbReference>
<dbReference type="InterPro" id="IPR015421">
    <property type="entry name" value="PyrdxlP-dep_Trfase_major"/>
</dbReference>
<keyword evidence="3" id="KW-0032">Aminotransferase</keyword>
<dbReference type="AlphaFoldDB" id="A0A0E4CZM5"/>
<dbReference type="GO" id="GO:0003700">
    <property type="term" value="F:DNA-binding transcription factor activity"/>
    <property type="evidence" value="ECO:0007669"/>
    <property type="project" value="InterPro"/>
</dbReference>
<reference evidence="11" key="1">
    <citation type="submission" date="2015-03" db="EMBL/GenBank/DDBJ databases">
        <authorList>
            <person name="Wibberg D."/>
        </authorList>
    </citation>
    <scope>NUCLEOTIDE SEQUENCE [LARGE SCALE GENOMIC DNA]</scope>
</reference>
<evidence type="ECO:0000256" key="5">
    <source>
        <dbReference type="ARBA" id="ARBA00023015"/>
    </source>
</evidence>
<feature type="compositionally biased region" description="Basic and acidic residues" evidence="8">
    <location>
        <begin position="1"/>
        <end position="10"/>
    </location>
</feature>
<dbReference type="PANTHER" id="PTHR46577:SF2">
    <property type="entry name" value="TRANSCRIPTIONAL REGULATORY PROTEIN"/>
    <property type="match status" value="1"/>
</dbReference>
<evidence type="ECO:0000256" key="2">
    <source>
        <dbReference type="ARBA" id="ARBA00005384"/>
    </source>
</evidence>
<sequence length="532" mass="57415">MTNQHQKEQAPGRSWAPDPASALPLHRQISNYFMDKIRSGAWPPGMRLAPQRELCRQLGVNRSTVVTALGELSALGLIEGRRGGGTRVADLRAAAADGAVSYGDGVATSGSRAASYGNGMATSGDGAGTDILPVQPAGSWNSYVEEGVHYPNLPTVQDINRLEYEQGLIRLGTGEPSPGLLPGEAMTRVLAELSRQTLPPLSYEAPLGSLGLRRAVSSELAKNGIQADPDSILITSGALQGLQLIAVGLLPRGSTILLEKPSYLYSIHAFQSAGVKFNGLPMDEHGLLTDRLAREARRTKAAMLYSIPSFHNPTGILMDAQRRQKLMGVTGGLGLPILEDGAYQELWLDTPPPLPLKALDREGRVLHLGTLSKSASPGLRIGWIVGPEPVVRRLADIKMQTDYGASSLSQLAAARWLEGGYHEEHLQRLRARLRQRRDAALALLQRHFAGLAAWNVPAGGFYIWLALDKPVPLRTLFRAAHKAGLLLNTGDLYDRSDSRHLRLSYVYASPAELETGLPILAGLIRKLQRPGS</sequence>
<dbReference type="KEGG" id="pri:PRIO_6354"/>
<dbReference type="InterPro" id="IPR000524">
    <property type="entry name" value="Tscrpt_reg_HTH_GntR"/>
</dbReference>
<feature type="domain" description="HTH gntR-type" evidence="9">
    <location>
        <begin position="23"/>
        <end position="91"/>
    </location>
</feature>
<keyword evidence="5" id="KW-0805">Transcription regulation</keyword>
<dbReference type="HOGENOM" id="CLU_017584_0_0_9"/>
<dbReference type="SUPFAM" id="SSF46785">
    <property type="entry name" value="Winged helix' DNA-binding domain"/>
    <property type="match status" value="1"/>
</dbReference>
<dbReference type="PROSITE" id="PS50949">
    <property type="entry name" value="HTH_GNTR"/>
    <property type="match status" value="1"/>
</dbReference>
<dbReference type="GO" id="GO:0030170">
    <property type="term" value="F:pyridoxal phosphate binding"/>
    <property type="evidence" value="ECO:0007669"/>
    <property type="project" value="InterPro"/>
</dbReference>
<dbReference type="Gene3D" id="3.40.640.10">
    <property type="entry name" value="Type I PLP-dependent aspartate aminotransferase-like (Major domain)"/>
    <property type="match status" value="1"/>
</dbReference>
<dbReference type="PANTHER" id="PTHR46577">
    <property type="entry name" value="HTH-TYPE TRANSCRIPTIONAL REGULATORY PROTEIN GABR"/>
    <property type="match status" value="1"/>
</dbReference>
<name>A0A0E4CZM5_9BACL</name>
<dbReference type="STRING" id="483937.AMQ84_21970"/>
<keyword evidence="3" id="KW-0808">Transferase</keyword>
<evidence type="ECO:0000256" key="7">
    <source>
        <dbReference type="ARBA" id="ARBA00023163"/>
    </source>
</evidence>
<comment type="cofactor">
    <cofactor evidence="1">
        <name>pyridoxal 5'-phosphate</name>
        <dbReference type="ChEBI" id="CHEBI:597326"/>
    </cofactor>
</comment>
<evidence type="ECO:0000256" key="8">
    <source>
        <dbReference type="SAM" id="MobiDB-lite"/>
    </source>
</evidence>
<evidence type="ECO:0000256" key="4">
    <source>
        <dbReference type="ARBA" id="ARBA00022898"/>
    </source>
</evidence>
<dbReference type="SMART" id="SM00345">
    <property type="entry name" value="HTH_GNTR"/>
    <property type="match status" value="1"/>
</dbReference>
<protein>
    <submittedName>
        <fullName evidence="10">GntR family transcriptional regulator</fullName>
    </submittedName>
</protein>
<dbReference type="InterPro" id="IPR036388">
    <property type="entry name" value="WH-like_DNA-bd_sf"/>
</dbReference>
<dbReference type="InterPro" id="IPR015422">
    <property type="entry name" value="PyrdxlP-dep_Trfase_small"/>
</dbReference>
<keyword evidence="6" id="KW-0238">DNA-binding</keyword>
<evidence type="ECO:0000256" key="6">
    <source>
        <dbReference type="ARBA" id="ARBA00023125"/>
    </source>
</evidence>
<dbReference type="CDD" id="cd07377">
    <property type="entry name" value="WHTH_GntR"/>
    <property type="match status" value="1"/>
</dbReference>
<comment type="similarity">
    <text evidence="2">In the C-terminal section; belongs to the class-I pyridoxal-phosphate-dependent aminotransferase family.</text>
</comment>
<dbReference type="SUPFAM" id="SSF53383">
    <property type="entry name" value="PLP-dependent transferases"/>
    <property type="match status" value="1"/>
</dbReference>
<evidence type="ECO:0000256" key="1">
    <source>
        <dbReference type="ARBA" id="ARBA00001933"/>
    </source>
</evidence>
<proteinExistence type="inferred from homology"/>
<dbReference type="RefSeq" id="WP_046506007.1">
    <property type="nucleotide sequence ID" value="NZ_LN831776.1"/>
</dbReference>